<proteinExistence type="predicted"/>
<dbReference type="SMART" id="SM00388">
    <property type="entry name" value="HisKA"/>
    <property type="match status" value="1"/>
</dbReference>
<evidence type="ECO:0000256" key="5">
    <source>
        <dbReference type="ARBA" id="ARBA00023125"/>
    </source>
</evidence>
<keyword evidence="8" id="KW-0812">Transmembrane</keyword>
<dbReference type="SUPFAM" id="SSF46689">
    <property type="entry name" value="Homeodomain-like"/>
    <property type="match status" value="1"/>
</dbReference>
<dbReference type="SMART" id="SM00448">
    <property type="entry name" value="REC"/>
    <property type="match status" value="1"/>
</dbReference>
<feature type="modified residue" description="4-aspartylphosphate" evidence="7">
    <location>
        <position position="1147"/>
    </location>
</feature>
<dbReference type="InterPro" id="IPR011123">
    <property type="entry name" value="Y_Y_Y"/>
</dbReference>
<dbReference type="InterPro" id="IPR036890">
    <property type="entry name" value="HATPase_C_sf"/>
</dbReference>
<evidence type="ECO:0000256" key="7">
    <source>
        <dbReference type="PROSITE-ProRule" id="PRU00169"/>
    </source>
</evidence>
<dbReference type="InterPro" id="IPR015943">
    <property type="entry name" value="WD40/YVTN_repeat-like_dom_sf"/>
</dbReference>
<dbReference type="SMART" id="SM00342">
    <property type="entry name" value="HTH_ARAC"/>
    <property type="match status" value="1"/>
</dbReference>
<dbReference type="InterPro" id="IPR011006">
    <property type="entry name" value="CheY-like_superfamily"/>
</dbReference>
<comment type="catalytic activity">
    <reaction evidence="1">
        <text>ATP + protein L-histidine = ADP + protein N-phospho-L-histidine.</text>
        <dbReference type="EC" id="2.7.13.3"/>
    </reaction>
</comment>
<dbReference type="Gene3D" id="1.10.287.130">
    <property type="match status" value="1"/>
</dbReference>
<keyword evidence="5" id="KW-0238">DNA-binding</keyword>
<dbReference type="Gene3D" id="2.130.10.10">
    <property type="entry name" value="YVTN repeat-like/Quinoprotein amine dehydrogenase"/>
    <property type="match status" value="2"/>
</dbReference>
<dbReference type="InterPro" id="IPR004358">
    <property type="entry name" value="Sig_transdc_His_kin-like_C"/>
</dbReference>
<dbReference type="SMART" id="SM00387">
    <property type="entry name" value="HATPase_c"/>
    <property type="match status" value="1"/>
</dbReference>
<comment type="caution">
    <text evidence="12">The sequence shown here is derived from an EMBL/GenBank/DDBJ whole genome shotgun (WGS) entry which is preliminary data.</text>
</comment>
<dbReference type="Gene3D" id="2.60.40.10">
    <property type="entry name" value="Immunoglobulins"/>
    <property type="match status" value="1"/>
</dbReference>
<dbReference type="InterPro" id="IPR009057">
    <property type="entry name" value="Homeodomain-like_sf"/>
</dbReference>
<dbReference type="EC" id="2.7.13.3" evidence="2"/>
<dbReference type="SUPFAM" id="SSF55874">
    <property type="entry name" value="ATPase domain of HSP90 chaperone/DNA topoisomerase II/histidine kinase"/>
    <property type="match status" value="1"/>
</dbReference>
<evidence type="ECO:0000259" key="9">
    <source>
        <dbReference type="PROSITE" id="PS01124"/>
    </source>
</evidence>
<dbReference type="InterPro" id="IPR018060">
    <property type="entry name" value="HTH_AraC"/>
</dbReference>
<dbReference type="Pfam" id="PF02518">
    <property type="entry name" value="HATPase_c"/>
    <property type="match status" value="1"/>
</dbReference>
<name>A0ABV9KQ67_9BACT</name>
<keyword evidence="4" id="KW-0805">Transcription regulation</keyword>
<dbReference type="InterPro" id="IPR005467">
    <property type="entry name" value="His_kinase_dom"/>
</dbReference>
<dbReference type="EMBL" id="JBHSGN010000004">
    <property type="protein sequence ID" value="MFC4672204.1"/>
    <property type="molecule type" value="Genomic_DNA"/>
</dbReference>
<dbReference type="PRINTS" id="PR00344">
    <property type="entry name" value="BCTRLSENSOR"/>
</dbReference>
<evidence type="ECO:0000256" key="8">
    <source>
        <dbReference type="SAM" id="Phobius"/>
    </source>
</evidence>
<gene>
    <name evidence="12" type="ORF">ACFO6W_00705</name>
</gene>
<dbReference type="Pfam" id="PF07494">
    <property type="entry name" value="Reg_prop"/>
    <property type="match status" value="4"/>
</dbReference>
<feature type="domain" description="Response regulatory" evidence="11">
    <location>
        <begin position="1099"/>
        <end position="1214"/>
    </location>
</feature>
<dbReference type="InterPro" id="IPR003661">
    <property type="entry name" value="HisK_dim/P_dom"/>
</dbReference>
<dbReference type="CDD" id="cd00075">
    <property type="entry name" value="HATPase"/>
    <property type="match status" value="1"/>
</dbReference>
<evidence type="ECO:0000256" key="6">
    <source>
        <dbReference type="ARBA" id="ARBA00023163"/>
    </source>
</evidence>
<dbReference type="Pfam" id="PF12833">
    <property type="entry name" value="HTH_18"/>
    <property type="match status" value="1"/>
</dbReference>
<dbReference type="SUPFAM" id="SSF47384">
    <property type="entry name" value="Homodimeric domain of signal transducing histidine kinase"/>
    <property type="match status" value="1"/>
</dbReference>
<dbReference type="CDD" id="cd00082">
    <property type="entry name" value="HisKA"/>
    <property type="match status" value="1"/>
</dbReference>
<dbReference type="InterPro" id="IPR013783">
    <property type="entry name" value="Ig-like_fold"/>
</dbReference>
<feature type="domain" description="Histidine kinase" evidence="10">
    <location>
        <begin position="830"/>
        <end position="1046"/>
    </location>
</feature>
<dbReference type="Pfam" id="PF00072">
    <property type="entry name" value="Response_reg"/>
    <property type="match status" value="1"/>
</dbReference>
<dbReference type="Proteomes" id="UP001596023">
    <property type="component" value="Unassembled WGS sequence"/>
</dbReference>
<evidence type="ECO:0000259" key="11">
    <source>
        <dbReference type="PROSITE" id="PS50110"/>
    </source>
</evidence>
<dbReference type="InterPro" id="IPR036097">
    <property type="entry name" value="HisK_dim/P_sf"/>
</dbReference>
<dbReference type="InterPro" id="IPR011110">
    <property type="entry name" value="Reg_prop"/>
</dbReference>
<dbReference type="PROSITE" id="PS01124">
    <property type="entry name" value="HTH_ARAC_FAMILY_2"/>
    <property type="match status" value="1"/>
</dbReference>
<keyword evidence="13" id="KW-1185">Reference proteome</keyword>
<reference evidence="13" key="1">
    <citation type="journal article" date="2019" name="Int. J. Syst. Evol. Microbiol.">
        <title>The Global Catalogue of Microorganisms (GCM) 10K type strain sequencing project: providing services to taxonomists for standard genome sequencing and annotation.</title>
        <authorList>
            <consortium name="The Broad Institute Genomics Platform"/>
            <consortium name="The Broad Institute Genome Sequencing Center for Infectious Disease"/>
            <person name="Wu L."/>
            <person name="Ma J."/>
        </authorList>
    </citation>
    <scope>NUCLEOTIDE SEQUENCE [LARGE SCALE GENOMIC DNA]</scope>
    <source>
        <strain evidence="13">CCUG 66188</strain>
    </source>
</reference>
<evidence type="ECO:0000256" key="3">
    <source>
        <dbReference type="ARBA" id="ARBA00022553"/>
    </source>
</evidence>
<dbReference type="InterPro" id="IPR018062">
    <property type="entry name" value="HTH_AraC-typ_CS"/>
</dbReference>
<dbReference type="Pfam" id="PF07495">
    <property type="entry name" value="Y_Y_Y"/>
    <property type="match status" value="1"/>
</dbReference>
<dbReference type="Gene3D" id="3.30.565.10">
    <property type="entry name" value="Histidine kinase-like ATPase, C-terminal domain"/>
    <property type="match status" value="1"/>
</dbReference>
<evidence type="ECO:0000256" key="4">
    <source>
        <dbReference type="ARBA" id="ARBA00023015"/>
    </source>
</evidence>
<feature type="domain" description="HTH araC/xylS-type" evidence="9">
    <location>
        <begin position="1246"/>
        <end position="1346"/>
    </location>
</feature>
<evidence type="ECO:0000256" key="1">
    <source>
        <dbReference type="ARBA" id="ARBA00000085"/>
    </source>
</evidence>
<dbReference type="PROSITE" id="PS50109">
    <property type="entry name" value="HIS_KIN"/>
    <property type="match status" value="1"/>
</dbReference>
<keyword evidence="3 7" id="KW-0597">Phosphoprotein</keyword>
<dbReference type="Gene3D" id="3.40.50.2300">
    <property type="match status" value="1"/>
</dbReference>
<dbReference type="SUPFAM" id="SSF63829">
    <property type="entry name" value="Calcium-dependent phosphotriesterase"/>
    <property type="match status" value="3"/>
</dbReference>
<organism evidence="12 13">
    <name type="scientific">Dysgonomonas termitidis</name>
    <dbReference type="NCBI Taxonomy" id="1516126"/>
    <lineage>
        <taxon>Bacteria</taxon>
        <taxon>Pseudomonadati</taxon>
        <taxon>Bacteroidota</taxon>
        <taxon>Bacteroidia</taxon>
        <taxon>Bacteroidales</taxon>
        <taxon>Dysgonomonadaceae</taxon>
        <taxon>Dysgonomonas</taxon>
    </lineage>
</organism>
<dbReference type="SUPFAM" id="SSF52172">
    <property type="entry name" value="CheY-like"/>
    <property type="match status" value="1"/>
</dbReference>
<evidence type="ECO:0000313" key="13">
    <source>
        <dbReference type="Proteomes" id="UP001596023"/>
    </source>
</evidence>
<evidence type="ECO:0000259" key="10">
    <source>
        <dbReference type="PROSITE" id="PS50109"/>
    </source>
</evidence>
<dbReference type="RefSeq" id="WP_379993384.1">
    <property type="nucleotide sequence ID" value="NZ_JBHSGN010000004.1"/>
</dbReference>
<dbReference type="PANTHER" id="PTHR43547">
    <property type="entry name" value="TWO-COMPONENT HISTIDINE KINASE"/>
    <property type="match status" value="1"/>
</dbReference>
<dbReference type="PANTHER" id="PTHR43547:SF2">
    <property type="entry name" value="HYBRID SIGNAL TRANSDUCTION HISTIDINE KINASE C"/>
    <property type="match status" value="1"/>
</dbReference>
<dbReference type="InterPro" id="IPR003594">
    <property type="entry name" value="HATPase_dom"/>
</dbReference>
<dbReference type="Gene3D" id="1.10.10.60">
    <property type="entry name" value="Homeodomain-like"/>
    <property type="match status" value="1"/>
</dbReference>
<dbReference type="PROSITE" id="PS50110">
    <property type="entry name" value="RESPONSE_REGULATORY"/>
    <property type="match status" value="1"/>
</dbReference>
<evidence type="ECO:0000256" key="2">
    <source>
        <dbReference type="ARBA" id="ARBA00012438"/>
    </source>
</evidence>
<sequence length="1348" mass="154745">MKAIIIYINLFLITLPGLSDNIYFNHLGSTQGLPQINVMSIYQDETGAMWFGTVEGICRYNGNAIQIFRSSAEFPELTHNNILSITGNKKGAIYIKANYDLIKYDIVGEKFRRLKENVNEIFYKNGKLWFITDDQVYTYSEETDKISLYATVRENIGRVYALCVSRENDIWVGGRSGLTVLKAGSPNSKRDNLLENIYVNSIYIDKDGWVWAGTKDKGVYIFDGEGNLKHHYFHIAGKNSLSNDQVRTIFEDNLGTVWIGTFFGLNSFNKNSKNWTNYIHDDTQPHSLSHSSIFSIYEDEQGTLWIGTYFGGANYFNPKFDLFNFYNASSVGKNNLSFPFVGKMAEDRSGNLWICTEGGGLNCLNLATRKFTRYLYDGYDPDSAIRYNLKSIYYDETGDRLFIGIHNLGLCVFDLKTKSHKLLNQSIITNNALSGNSIKDISRYKNSIIVQIRGGLFRINIGEDEIKPFSDDTELNNLINSNFIYTFFIDSKDRLWLSTPDLKCIDLNTKEVKQYSYNKNEPRSIGKFEVTSILETKSGELFFGTIGSGLFRYCPRTDDFENYTQENEKQFSNFCYHISETSEGYLLLLHNNALTIFNPKNGNTLYRSRRNFPITGFFEGSSSYITRDKEVFIGGTNGLASVQESQLIHFSPVNYSLYFDKLFINNKHISPGDDSKILNKALFLCDEIDLRYNQNNLSIEFATSNYSQDAVLNYEYKLENFDENWNQASSNTIVYTNISPGEYKLLLREINPSKDIGEIKSKSLTVRISPPFYKTTFAYAIYLILLISIITGIIRFFVWRSQINSALKIERKEKEQNEKLNQMKLKFFTNISHELRTPLTLIIAQTESMLSKNPEHKLKQKISKVLNNATHMRDLISELLDFRKQEQGFYRLKIEKVDLVEYIKGIYESFTEYAGKHHITYIYDFSEDRNITAYIDRAQFKKAIYNLLSNAFKYTSDSGSITIRIRDDEYIHILIEDNGIGIPSDVLSNIFERFYQVEYRTSGFSLGTGIGLALTKEIVESHRGEISVVSTINEGSIFEIKLLKGYSHFNETELKADSLSSMILPYKSEQYENRNKVSEENVETDLDVNSGGNENSPYSILIVEDNEELLELLRDAFSDKYKVYTALNGKIGLEIGTEIIPDIILSDVMMPVMSGKEMCYRIKNNINLSHIPVVMLTSQDSTDQTIEGYMFGADDYVAKPFNIEILKARCNSIVKNRQLLYRNMVKNEGSAIIFDVQSEQEEKFINKVTEIIKKNFDNPGFDMNVLASELGMGRNKLYTKMKEITNLSPNEFALNIKMRESIHLLQNYLHLNISEIGIELGFSSTKYFSRCFKAFYGTTPAQWRKDNA</sequence>
<keyword evidence="6" id="KW-0804">Transcription</keyword>
<evidence type="ECO:0000313" key="12">
    <source>
        <dbReference type="EMBL" id="MFC4672204.1"/>
    </source>
</evidence>
<feature type="transmembrane region" description="Helical" evidence="8">
    <location>
        <begin position="777"/>
        <end position="798"/>
    </location>
</feature>
<dbReference type="InterPro" id="IPR001789">
    <property type="entry name" value="Sig_transdc_resp-reg_receiver"/>
</dbReference>
<dbReference type="Pfam" id="PF00512">
    <property type="entry name" value="HisKA"/>
    <property type="match status" value="1"/>
</dbReference>
<dbReference type="PROSITE" id="PS00041">
    <property type="entry name" value="HTH_ARAC_FAMILY_1"/>
    <property type="match status" value="1"/>
</dbReference>
<accession>A0ABV9KQ67</accession>
<keyword evidence="8" id="KW-0472">Membrane</keyword>
<keyword evidence="8" id="KW-1133">Transmembrane helix</keyword>
<protein>
    <recommendedName>
        <fullName evidence="2">histidine kinase</fullName>
        <ecNumber evidence="2">2.7.13.3</ecNumber>
    </recommendedName>
</protein>